<dbReference type="Gene3D" id="3.90.1510.10">
    <property type="entry name" value="Glycerate kinase, domain 2"/>
    <property type="match status" value="1"/>
</dbReference>
<accession>A0A3D9LIG4</accession>
<evidence type="ECO:0000256" key="4">
    <source>
        <dbReference type="PIRNR" id="PIRNR006078"/>
    </source>
</evidence>
<evidence type="ECO:0000256" key="3">
    <source>
        <dbReference type="ARBA" id="ARBA00022777"/>
    </source>
</evidence>
<dbReference type="AlphaFoldDB" id="A0A3D9LIG4"/>
<dbReference type="OrthoDB" id="9774290at2"/>
<proteinExistence type="inferred from homology"/>
<dbReference type="Proteomes" id="UP000256779">
    <property type="component" value="Unassembled WGS sequence"/>
</dbReference>
<protein>
    <submittedName>
        <fullName evidence="5">Glycerate kinase</fullName>
    </submittedName>
</protein>
<dbReference type="SUPFAM" id="SSF110738">
    <property type="entry name" value="Glycerate kinase I"/>
    <property type="match status" value="1"/>
</dbReference>
<organism evidence="5 6">
    <name type="scientific">Marinoscillum furvescens DSM 4134</name>
    <dbReference type="NCBI Taxonomy" id="1122208"/>
    <lineage>
        <taxon>Bacteria</taxon>
        <taxon>Pseudomonadati</taxon>
        <taxon>Bacteroidota</taxon>
        <taxon>Cytophagia</taxon>
        <taxon>Cytophagales</taxon>
        <taxon>Reichenbachiellaceae</taxon>
        <taxon>Marinoscillum</taxon>
    </lineage>
</organism>
<evidence type="ECO:0000313" key="6">
    <source>
        <dbReference type="Proteomes" id="UP000256779"/>
    </source>
</evidence>
<dbReference type="PIRSF" id="PIRSF006078">
    <property type="entry name" value="GlxK"/>
    <property type="match status" value="1"/>
</dbReference>
<keyword evidence="2 4" id="KW-0808">Transferase</keyword>
<sequence length="374" mass="38679">MPNVLICPNAFKSSLSAEAVAKAIAAGLEQSRLSCTCTTLAIADGGDGTLKVVAEYLGLQLRTLEVNGPLGKHVQASYGVKGDMALIELAEASGLHLLDENELDPWAATTLGTGQLIADAIDKGARKIYLTVGGSATVDGALGILDALGVVFYHELGSIQQPVPSDFGRIHRLDMREAADLLEGVALYVLSDVTNPLIGEKGAAAVFGPQKGAKPEDIEVLDAGLHHLADVIEKHNGVHIHDLSGAGAAGGVAGVLHGVLRAELINGAEQVLKWSGFRELLADADIVITAEGHMDEQTAFGKGPGMVAGLAKEAGKVVIGMAGGVSKDLTELEGFDAIFPVVHAPVSHFDAYAATADNLSRTARQIGNLLAKKS</sequence>
<dbReference type="PANTHER" id="PTHR21599">
    <property type="entry name" value="GLYCERATE KINASE"/>
    <property type="match status" value="1"/>
</dbReference>
<reference evidence="5 6" key="1">
    <citation type="submission" date="2018-07" db="EMBL/GenBank/DDBJ databases">
        <title>Genomic Encyclopedia of Type Strains, Phase IV (KMG-IV): sequencing the most valuable type-strain genomes for metagenomic binning, comparative biology and taxonomic classification.</title>
        <authorList>
            <person name="Goeker M."/>
        </authorList>
    </citation>
    <scope>NUCLEOTIDE SEQUENCE [LARGE SCALE GENOMIC DNA]</scope>
    <source>
        <strain evidence="5 6">DSM 4134</strain>
    </source>
</reference>
<dbReference type="EMBL" id="QREG01000001">
    <property type="protein sequence ID" value="REE05645.1"/>
    <property type="molecule type" value="Genomic_DNA"/>
</dbReference>
<evidence type="ECO:0000256" key="1">
    <source>
        <dbReference type="ARBA" id="ARBA00006284"/>
    </source>
</evidence>
<dbReference type="InterPro" id="IPR004381">
    <property type="entry name" value="Glycerate_kinase"/>
</dbReference>
<dbReference type="RefSeq" id="WP_115866157.1">
    <property type="nucleotide sequence ID" value="NZ_QREG01000001.1"/>
</dbReference>
<keyword evidence="6" id="KW-1185">Reference proteome</keyword>
<dbReference type="InterPro" id="IPR036129">
    <property type="entry name" value="Glycerate_kinase_sf"/>
</dbReference>
<dbReference type="PANTHER" id="PTHR21599:SF0">
    <property type="entry name" value="GLYCERATE KINASE"/>
    <property type="match status" value="1"/>
</dbReference>
<dbReference type="Gene3D" id="3.40.50.10350">
    <property type="entry name" value="Glycerate kinase, domain 1"/>
    <property type="match status" value="1"/>
</dbReference>
<keyword evidence="3 4" id="KW-0418">Kinase</keyword>
<dbReference type="Pfam" id="PF02595">
    <property type="entry name" value="Gly_kinase"/>
    <property type="match status" value="1"/>
</dbReference>
<comment type="similarity">
    <text evidence="1 4">Belongs to the glycerate kinase type-1 family.</text>
</comment>
<dbReference type="InterPro" id="IPR018197">
    <property type="entry name" value="Glycerate_kinase_RE-like"/>
</dbReference>
<comment type="caution">
    <text evidence="5">The sequence shown here is derived from an EMBL/GenBank/DDBJ whole genome shotgun (WGS) entry which is preliminary data.</text>
</comment>
<evidence type="ECO:0000256" key="2">
    <source>
        <dbReference type="ARBA" id="ARBA00022679"/>
    </source>
</evidence>
<name>A0A3D9LIG4_MARFU</name>
<dbReference type="NCBIfam" id="TIGR00045">
    <property type="entry name" value="glycerate kinase"/>
    <property type="match status" value="1"/>
</dbReference>
<dbReference type="GO" id="GO:0008887">
    <property type="term" value="F:glycerate kinase activity"/>
    <property type="evidence" value="ECO:0007669"/>
    <property type="project" value="UniProtKB-UniRule"/>
</dbReference>
<dbReference type="GO" id="GO:0031388">
    <property type="term" value="P:organic acid phosphorylation"/>
    <property type="evidence" value="ECO:0007669"/>
    <property type="project" value="UniProtKB-UniRule"/>
</dbReference>
<gene>
    <name evidence="5" type="ORF">C7460_101162</name>
</gene>
<evidence type="ECO:0000313" key="5">
    <source>
        <dbReference type="EMBL" id="REE05645.1"/>
    </source>
</evidence>
<dbReference type="InterPro" id="IPR018193">
    <property type="entry name" value="Glyc_kinase_flavodox-like_fold"/>
</dbReference>